<evidence type="ECO:0000256" key="2">
    <source>
        <dbReference type="SAM" id="MobiDB-lite"/>
    </source>
</evidence>
<evidence type="ECO:0000313" key="4">
    <source>
        <dbReference type="Proteomes" id="UP000000600"/>
    </source>
</evidence>
<dbReference type="OMA" id="KEYNENH"/>
<dbReference type="HOGENOM" id="CLU_606168_0_0_1"/>
<dbReference type="InParanoid" id="A0BNU1"/>
<keyword evidence="1" id="KW-0175">Coiled coil</keyword>
<feature type="region of interest" description="Disordered" evidence="2">
    <location>
        <begin position="32"/>
        <end position="71"/>
    </location>
</feature>
<evidence type="ECO:0000256" key="1">
    <source>
        <dbReference type="SAM" id="Coils"/>
    </source>
</evidence>
<feature type="compositionally biased region" description="Basic residues" evidence="2">
    <location>
        <begin position="35"/>
        <end position="44"/>
    </location>
</feature>
<feature type="coiled-coil region" evidence="1">
    <location>
        <begin position="180"/>
        <end position="207"/>
    </location>
</feature>
<organism evidence="3 4">
    <name type="scientific">Paramecium tetraurelia</name>
    <dbReference type="NCBI Taxonomy" id="5888"/>
    <lineage>
        <taxon>Eukaryota</taxon>
        <taxon>Sar</taxon>
        <taxon>Alveolata</taxon>
        <taxon>Ciliophora</taxon>
        <taxon>Intramacronucleata</taxon>
        <taxon>Oligohymenophorea</taxon>
        <taxon>Peniculida</taxon>
        <taxon>Parameciidae</taxon>
        <taxon>Paramecium</taxon>
    </lineage>
</organism>
<name>A0BNU1_PARTE</name>
<sequence>MDNQLNRSNTVNIDISSYKIASTIDTIKETQLERKRNRSKRRLHAASFHVGKDVQNNQEKGEKQRQEDHSLDQIRRNYVQKMKAFPKIDAYKHLKGYLQLQDQEVKRIKNNTNQLSFGTLYPQNEQEENQLSSFLVGTSPIRRNYSNNRYVSESPARFLHNQAIPNLDEYLKDRRARKLIRQTITKKEQLEQQIQDLENKKFKLHEKTQDPRNLSLNELIEKQVHKYIPYKFDARVDTRKLNTEKIIKSSEEVPMTMLKEKLLTDNIKTNGEMFSSINPLQLQLYSITDKILQFHKSKCNFFNIKEKYNSDMIKSLQKSDHNRRQTLFHKHMVYHQEQQYASSQKDLFYVQQELMSNLNQRINYNENLTKKFQKLITILRDGQIELEEDDLSILNDLRYIILKGRNLSDEDFLELLRLRNFTISLSCLELIVNHLFPNSKNDIIKEYNENHC</sequence>
<dbReference type="EMBL" id="CT868007">
    <property type="protein sequence ID" value="CAK60208.1"/>
    <property type="molecule type" value="Genomic_DNA"/>
</dbReference>
<accession>A0BNU1</accession>
<dbReference type="GeneID" id="5013390"/>
<feature type="compositionally biased region" description="Basic and acidic residues" evidence="2">
    <location>
        <begin position="59"/>
        <end position="71"/>
    </location>
</feature>
<evidence type="ECO:0000313" key="3">
    <source>
        <dbReference type="EMBL" id="CAK60208.1"/>
    </source>
</evidence>
<dbReference type="KEGG" id="ptm:GSPATT00030847001"/>
<reference evidence="3 4" key="1">
    <citation type="journal article" date="2006" name="Nature">
        <title>Global trends of whole-genome duplications revealed by the ciliate Paramecium tetraurelia.</title>
        <authorList>
            <consortium name="Genoscope"/>
            <person name="Aury J.-M."/>
            <person name="Jaillon O."/>
            <person name="Duret L."/>
            <person name="Noel B."/>
            <person name="Jubin C."/>
            <person name="Porcel B.M."/>
            <person name="Segurens B."/>
            <person name="Daubin V."/>
            <person name="Anthouard V."/>
            <person name="Aiach N."/>
            <person name="Arnaiz O."/>
            <person name="Billaut A."/>
            <person name="Beisson J."/>
            <person name="Blanc I."/>
            <person name="Bouhouche K."/>
            <person name="Camara F."/>
            <person name="Duharcourt S."/>
            <person name="Guigo R."/>
            <person name="Gogendeau D."/>
            <person name="Katinka M."/>
            <person name="Keller A.-M."/>
            <person name="Kissmehl R."/>
            <person name="Klotz C."/>
            <person name="Koll F."/>
            <person name="Le Moue A."/>
            <person name="Lepere C."/>
            <person name="Malinsky S."/>
            <person name="Nowacki M."/>
            <person name="Nowak J.K."/>
            <person name="Plattner H."/>
            <person name="Poulain J."/>
            <person name="Ruiz F."/>
            <person name="Serrano V."/>
            <person name="Zagulski M."/>
            <person name="Dessen P."/>
            <person name="Betermier M."/>
            <person name="Weissenbach J."/>
            <person name="Scarpelli C."/>
            <person name="Schachter V."/>
            <person name="Sperling L."/>
            <person name="Meyer E."/>
            <person name="Cohen J."/>
            <person name="Wincker P."/>
        </authorList>
    </citation>
    <scope>NUCLEOTIDE SEQUENCE [LARGE SCALE GENOMIC DNA]</scope>
    <source>
        <strain evidence="3 4">Stock d4-2</strain>
    </source>
</reference>
<dbReference type="Proteomes" id="UP000000600">
    <property type="component" value="Unassembled WGS sequence"/>
</dbReference>
<gene>
    <name evidence="3" type="ORF">GSPATT00030847001</name>
</gene>
<dbReference type="OrthoDB" id="288495at2759"/>
<dbReference type="AlphaFoldDB" id="A0BNU1"/>
<protein>
    <submittedName>
        <fullName evidence="3">Uncharacterized protein</fullName>
    </submittedName>
</protein>
<proteinExistence type="predicted"/>
<dbReference type="RefSeq" id="XP_001427606.1">
    <property type="nucleotide sequence ID" value="XM_001427569.1"/>
</dbReference>
<keyword evidence="4" id="KW-1185">Reference proteome</keyword>